<dbReference type="PANTHER" id="PTHR47991">
    <property type="entry name" value="OXOGLUTARATE/IRON-DEPENDENT DIOXYGENASE"/>
    <property type="match status" value="1"/>
</dbReference>
<keyword evidence="2 3" id="KW-0408">Iron</keyword>
<evidence type="ECO:0000313" key="5">
    <source>
        <dbReference type="EMBL" id="KAG6424197.1"/>
    </source>
</evidence>
<comment type="similarity">
    <text evidence="3">Belongs to the iron/ascorbate-dependent oxidoreductase family.</text>
</comment>
<sequence>MATATAVQELSATLSSPPEKYLLKDGIGGPNFPLLAVPAIDLSFLTASSPQGKGNWKNSSLLSALVKVLLEFSGELEKMNEVILTAMAKSLKLKDEECFVNQMGENQTVLSRFNLYPPCPRPDAVLAAKAHGDASAMTYLLQDNKVEGLQTLMKDGQWYRIMSNGIFESPIHRVVTNPDKERVTIAIFFGPDPTSEIGPHQGLIDEKRPKLFNSVVDYTSNYFQSFQTGKRPIDLLRL</sequence>
<accession>A0A8X9A0J2</accession>
<dbReference type="Pfam" id="PF03171">
    <property type="entry name" value="2OG-FeII_Oxy"/>
    <property type="match status" value="1"/>
</dbReference>
<dbReference type="Proteomes" id="UP000298416">
    <property type="component" value="Unassembled WGS sequence"/>
</dbReference>
<evidence type="ECO:0000256" key="2">
    <source>
        <dbReference type="ARBA" id="ARBA00023004"/>
    </source>
</evidence>
<name>A0A8X9A0J2_SALSN</name>
<dbReference type="InterPro" id="IPR005123">
    <property type="entry name" value="Oxoglu/Fe-dep_dioxygenase_dom"/>
</dbReference>
<dbReference type="InterPro" id="IPR050295">
    <property type="entry name" value="Plant_2OG-oxidoreductases"/>
</dbReference>
<dbReference type="GO" id="GO:0016491">
    <property type="term" value="F:oxidoreductase activity"/>
    <property type="evidence" value="ECO:0007669"/>
    <property type="project" value="UniProtKB-KW"/>
</dbReference>
<dbReference type="EMBL" id="PNBA02000005">
    <property type="protein sequence ID" value="KAG6424197.1"/>
    <property type="molecule type" value="Genomic_DNA"/>
</dbReference>
<reference evidence="5" key="2">
    <citation type="submission" date="2020-08" db="EMBL/GenBank/DDBJ databases">
        <title>Plant Genome Project.</title>
        <authorList>
            <person name="Zhang R.-G."/>
        </authorList>
    </citation>
    <scope>NUCLEOTIDE SEQUENCE</scope>
    <source>
        <strain evidence="5">Huo1</strain>
        <tissue evidence="5">Leaf</tissue>
    </source>
</reference>
<keyword evidence="3" id="KW-0560">Oxidoreductase</keyword>
<evidence type="ECO:0000256" key="3">
    <source>
        <dbReference type="RuleBase" id="RU003682"/>
    </source>
</evidence>
<dbReference type="Gene3D" id="2.60.120.330">
    <property type="entry name" value="B-lactam Antibiotic, Isopenicillin N Synthase, Chain"/>
    <property type="match status" value="1"/>
</dbReference>
<dbReference type="InterPro" id="IPR044861">
    <property type="entry name" value="IPNS-like_FE2OG_OXY"/>
</dbReference>
<reference evidence="5" key="1">
    <citation type="submission" date="2018-01" db="EMBL/GenBank/DDBJ databases">
        <authorList>
            <person name="Mao J.F."/>
        </authorList>
    </citation>
    <scope>NUCLEOTIDE SEQUENCE</scope>
    <source>
        <strain evidence="5">Huo1</strain>
        <tissue evidence="5">Leaf</tissue>
    </source>
</reference>
<evidence type="ECO:0000313" key="6">
    <source>
        <dbReference type="Proteomes" id="UP000298416"/>
    </source>
</evidence>
<feature type="domain" description="Fe2OG dioxygenase" evidence="4">
    <location>
        <begin position="105"/>
        <end position="191"/>
    </location>
</feature>
<comment type="caution">
    <text evidence="5">The sequence shown here is derived from an EMBL/GenBank/DDBJ whole genome shotgun (WGS) entry which is preliminary data.</text>
</comment>
<proteinExistence type="inferred from homology"/>
<keyword evidence="1 3" id="KW-0479">Metal-binding</keyword>
<gene>
    <name evidence="5" type="ORF">SASPL_114610</name>
</gene>
<dbReference type="InterPro" id="IPR027443">
    <property type="entry name" value="IPNS-like_sf"/>
</dbReference>
<dbReference type="AlphaFoldDB" id="A0A8X9A0J2"/>
<dbReference type="GO" id="GO:0046872">
    <property type="term" value="F:metal ion binding"/>
    <property type="evidence" value="ECO:0007669"/>
    <property type="project" value="UniProtKB-KW"/>
</dbReference>
<protein>
    <recommendedName>
        <fullName evidence="4">Fe2OG dioxygenase domain-containing protein</fullName>
    </recommendedName>
</protein>
<dbReference type="PROSITE" id="PS51471">
    <property type="entry name" value="FE2OG_OXY"/>
    <property type="match status" value="1"/>
</dbReference>
<organism evidence="5">
    <name type="scientific">Salvia splendens</name>
    <name type="common">Scarlet sage</name>
    <dbReference type="NCBI Taxonomy" id="180675"/>
    <lineage>
        <taxon>Eukaryota</taxon>
        <taxon>Viridiplantae</taxon>
        <taxon>Streptophyta</taxon>
        <taxon>Embryophyta</taxon>
        <taxon>Tracheophyta</taxon>
        <taxon>Spermatophyta</taxon>
        <taxon>Magnoliopsida</taxon>
        <taxon>eudicotyledons</taxon>
        <taxon>Gunneridae</taxon>
        <taxon>Pentapetalae</taxon>
        <taxon>asterids</taxon>
        <taxon>lamiids</taxon>
        <taxon>Lamiales</taxon>
        <taxon>Lamiaceae</taxon>
        <taxon>Nepetoideae</taxon>
        <taxon>Mentheae</taxon>
        <taxon>Salviinae</taxon>
        <taxon>Salvia</taxon>
        <taxon>Salvia subgen. Calosphace</taxon>
        <taxon>core Calosphace</taxon>
    </lineage>
</organism>
<evidence type="ECO:0000256" key="1">
    <source>
        <dbReference type="ARBA" id="ARBA00022723"/>
    </source>
</evidence>
<dbReference type="SUPFAM" id="SSF51197">
    <property type="entry name" value="Clavaminate synthase-like"/>
    <property type="match status" value="1"/>
</dbReference>
<evidence type="ECO:0000259" key="4">
    <source>
        <dbReference type="PROSITE" id="PS51471"/>
    </source>
</evidence>
<keyword evidence="6" id="KW-1185">Reference proteome</keyword>